<gene>
    <name evidence="1" type="ORF">PSON_ATCC_30995.1.T0020124</name>
</gene>
<sequence>MSINYDLLKIQINTLTECYMEQSHKSLILDFSTFNQEEHLNYLKSFLYQPLIGQETEFYEKNKDRLDDLTQFEQQFLEIFYNDLIIKDFTSAMILSKEQFTRQQILDPSKTPLEFFQTTQSTIKRGCVVNDENPKDLAAELKTFGYQTKPSIQLICLKLVYDLGKDVNENLDSICKKVRDSQMSNLAPILDIQFKTDNIQNLYKDAQKAYSTINAALLNQEVETEYMILCTNIVDLAITYLGDTELKGEDQNRRYSNNLIYFVLKILFNSVPPSYGGIFFTFDRGFIQSKKIFHFMNNLNKFDIYIAWPFGVKLNAKVFDEVAKSYAIVQRQQSATITVNQTLKIFQECFSGKYKDEAEKDILQPIKLGQ</sequence>
<organism evidence="1 2">
    <name type="scientific">Paramecium sonneborni</name>
    <dbReference type="NCBI Taxonomy" id="65129"/>
    <lineage>
        <taxon>Eukaryota</taxon>
        <taxon>Sar</taxon>
        <taxon>Alveolata</taxon>
        <taxon>Ciliophora</taxon>
        <taxon>Intramacronucleata</taxon>
        <taxon>Oligohymenophorea</taxon>
        <taxon>Peniculida</taxon>
        <taxon>Parameciidae</taxon>
        <taxon>Paramecium</taxon>
    </lineage>
</organism>
<dbReference type="Proteomes" id="UP000692954">
    <property type="component" value="Unassembled WGS sequence"/>
</dbReference>
<evidence type="ECO:0000313" key="2">
    <source>
        <dbReference type="Proteomes" id="UP000692954"/>
    </source>
</evidence>
<dbReference type="AlphaFoldDB" id="A0A8S1JWF8"/>
<name>A0A8S1JWF8_9CILI</name>
<protein>
    <submittedName>
        <fullName evidence="1">Uncharacterized protein</fullName>
    </submittedName>
</protein>
<proteinExistence type="predicted"/>
<dbReference type="EMBL" id="CAJJDN010000002">
    <property type="protein sequence ID" value="CAD8046903.1"/>
    <property type="molecule type" value="Genomic_DNA"/>
</dbReference>
<reference evidence="1" key="1">
    <citation type="submission" date="2021-01" db="EMBL/GenBank/DDBJ databases">
        <authorList>
            <consortium name="Genoscope - CEA"/>
            <person name="William W."/>
        </authorList>
    </citation>
    <scope>NUCLEOTIDE SEQUENCE</scope>
</reference>
<keyword evidence="2" id="KW-1185">Reference proteome</keyword>
<dbReference type="OrthoDB" id="292502at2759"/>
<accession>A0A8S1JWF8</accession>
<evidence type="ECO:0000313" key="1">
    <source>
        <dbReference type="EMBL" id="CAD8046903.1"/>
    </source>
</evidence>
<comment type="caution">
    <text evidence="1">The sequence shown here is derived from an EMBL/GenBank/DDBJ whole genome shotgun (WGS) entry which is preliminary data.</text>
</comment>